<protein>
    <submittedName>
        <fullName evidence="2">Uncharacterized protein</fullName>
    </submittedName>
</protein>
<dbReference type="Proteomes" id="UP000246104">
    <property type="component" value="Unassembled WGS sequence"/>
</dbReference>
<keyword evidence="1" id="KW-0812">Transmembrane</keyword>
<feature type="transmembrane region" description="Helical" evidence="1">
    <location>
        <begin position="32"/>
        <end position="52"/>
    </location>
</feature>
<evidence type="ECO:0000256" key="1">
    <source>
        <dbReference type="SAM" id="Phobius"/>
    </source>
</evidence>
<feature type="transmembrane region" description="Helical" evidence="1">
    <location>
        <begin position="6"/>
        <end position="25"/>
    </location>
</feature>
<evidence type="ECO:0000313" key="2">
    <source>
        <dbReference type="EMBL" id="PWU22489.1"/>
    </source>
</evidence>
<gene>
    <name evidence="2" type="ORF">C5B42_05740</name>
</gene>
<dbReference type="AlphaFoldDB" id="A0A317JLN0"/>
<sequence length="63" mass="6222">MAKGIGVGIGYAACAIAAALILILGHGDNNSLQCGLGTVLLIAAFITAWAGGPELMDALGRLL</sequence>
<name>A0A317JLN0_9BACT</name>
<comment type="caution">
    <text evidence="2">The sequence shown here is derived from an EMBL/GenBank/DDBJ whole genome shotgun (WGS) entry which is preliminary data.</text>
</comment>
<dbReference type="EMBL" id="PSRQ01000062">
    <property type="protein sequence ID" value="PWU22489.1"/>
    <property type="molecule type" value="Genomic_DNA"/>
</dbReference>
<keyword evidence="1" id="KW-1133">Transmembrane helix</keyword>
<organism evidence="2 3">
    <name type="scientific">Candidatus Cerribacteria bacterium 'Amazon FNV 2010 28 9'</name>
    <dbReference type="NCBI Taxonomy" id="2081795"/>
    <lineage>
        <taxon>Bacteria</taxon>
        <taxon>Candidatus Cerribacteria</taxon>
    </lineage>
</organism>
<accession>A0A317JLN0</accession>
<keyword evidence="1" id="KW-0472">Membrane</keyword>
<proteinExistence type="predicted"/>
<reference evidence="2 3" key="1">
    <citation type="submission" date="2018-02" db="EMBL/GenBank/DDBJ databases">
        <title>Genomic Reconstructions from Amazon Rainforest and Pasture Soil Reveal Novel Insights into the Physiology of Candidate Phyla in Tropical Sites.</title>
        <authorList>
            <person name="Kroeger M.E."/>
            <person name="Delmont T."/>
            <person name="Eren A.M."/>
            <person name="Guo J."/>
            <person name="Meyer K.M."/>
            <person name="Khan K."/>
            <person name="Rodrigues J.L.M."/>
            <person name="Bohannan B.J.M."/>
            <person name="Tringe S."/>
            <person name="Borges C.D."/>
            <person name="Tiedje J."/>
            <person name="Tsai S.M."/>
            <person name="Nusslein K."/>
        </authorList>
    </citation>
    <scope>NUCLEOTIDE SEQUENCE [LARGE SCALE GENOMIC DNA]</scope>
    <source>
        <strain evidence="2">Amazon FNV 2010 28 9</strain>
    </source>
</reference>
<evidence type="ECO:0000313" key="3">
    <source>
        <dbReference type="Proteomes" id="UP000246104"/>
    </source>
</evidence>